<protein>
    <submittedName>
        <fullName evidence="1">Uncharacterized protein</fullName>
    </submittedName>
</protein>
<name>A0A8X6PV20_NEPPI</name>
<dbReference type="AlphaFoldDB" id="A0A8X6PV20"/>
<evidence type="ECO:0000313" key="2">
    <source>
        <dbReference type="Proteomes" id="UP000887013"/>
    </source>
</evidence>
<dbReference type="Proteomes" id="UP000887013">
    <property type="component" value="Unassembled WGS sequence"/>
</dbReference>
<comment type="caution">
    <text evidence="1">The sequence shown here is derived from an EMBL/GenBank/DDBJ whole genome shotgun (WGS) entry which is preliminary data.</text>
</comment>
<dbReference type="EMBL" id="BMAW01120848">
    <property type="protein sequence ID" value="GFT91146.1"/>
    <property type="molecule type" value="Genomic_DNA"/>
</dbReference>
<proteinExistence type="predicted"/>
<evidence type="ECO:0000313" key="1">
    <source>
        <dbReference type="EMBL" id="GFT91146.1"/>
    </source>
</evidence>
<reference evidence="1" key="1">
    <citation type="submission" date="2020-08" db="EMBL/GenBank/DDBJ databases">
        <title>Multicomponent nature underlies the extraordinary mechanical properties of spider dragline silk.</title>
        <authorList>
            <person name="Kono N."/>
            <person name="Nakamura H."/>
            <person name="Mori M."/>
            <person name="Yoshida Y."/>
            <person name="Ohtoshi R."/>
            <person name="Malay A.D."/>
            <person name="Moran D.A.P."/>
            <person name="Tomita M."/>
            <person name="Numata K."/>
            <person name="Arakawa K."/>
        </authorList>
    </citation>
    <scope>NUCLEOTIDE SEQUENCE</scope>
</reference>
<sequence>TSRWLIYDQPHNIKADQVSVSHLNQYLFFKIPPYQRGVKNMTILNGTVPLYEEFLVTERLKSEHRRKRLRQGTLDNATANYDEIRNF</sequence>
<gene>
    <name evidence="1" type="ORF">NPIL_105591</name>
</gene>
<organism evidence="1 2">
    <name type="scientific">Nephila pilipes</name>
    <name type="common">Giant wood spider</name>
    <name type="synonym">Nephila maculata</name>
    <dbReference type="NCBI Taxonomy" id="299642"/>
    <lineage>
        <taxon>Eukaryota</taxon>
        <taxon>Metazoa</taxon>
        <taxon>Ecdysozoa</taxon>
        <taxon>Arthropoda</taxon>
        <taxon>Chelicerata</taxon>
        <taxon>Arachnida</taxon>
        <taxon>Araneae</taxon>
        <taxon>Araneomorphae</taxon>
        <taxon>Entelegynae</taxon>
        <taxon>Araneoidea</taxon>
        <taxon>Nephilidae</taxon>
        <taxon>Nephila</taxon>
    </lineage>
</organism>
<keyword evidence="2" id="KW-1185">Reference proteome</keyword>
<feature type="non-terminal residue" evidence="1">
    <location>
        <position position="1"/>
    </location>
</feature>
<accession>A0A8X6PV20</accession>